<reference evidence="11 12" key="1">
    <citation type="submission" date="2018-11" db="EMBL/GenBank/DDBJ databases">
        <title>Gemmobacter sp. nov., YIM 102744-1 draft genome.</title>
        <authorList>
            <person name="Li G."/>
            <person name="Jiang Y."/>
        </authorList>
    </citation>
    <scope>NUCLEOTIDE SEQUENCE [LARGE SCALE GENOMIC DNA]</scope>
    <source>
        <strain evidence="11 12">YIM 102744-1</strain>
    </source>
</reference>
<dbReference type="SUPFAM" id="SSF51366">
    <property type="entry name" value="Ribulose-phoshate binding barrel"/>
    <property type="match status" value="1"/>
</dbReference>
<dbReference type="Proteomes" id="UP000282125">
    <property type="component" value="Unassembled WGS sequence"/>
</dbReference>
<keyword evidence="8 9" id="KW-0413">Isomerase</keyword>
<dbReference type="Pfam" id="PF00697">
    <property type="entry name" value="PRAI"/>
    <property type="match status" value="1"/>
</dbReference>
<organism evidence="11 12">
    <name type="scientific">Falsigemmobacter faecalis</name>
    <dbReference type="NCBI Taxonomy" id="2488730"/>
    <lineage>
        <taxon>Bacteria</taxon>
        <taxon>Pseudomonadati</taxon>
        <taxon>Pseudomonadota</taxon>
        <taxon>Alphaproteobacteria</taxon>
        <taxon>Rhodobacterales</taxon>
        <taxon>Paracoccaceae</taxon>
        <taxon>Falsigemmobacter</taxon>
    </lineage>
</organism>
<dbReference type="EMBL" id="RRAZ01000003">
    <property type="protein sequence ID" value="RRH77863.1"/>
    <property type="molecule type" value="Genomic_DNA"/>
</dbReference>
<gene>
    <name evidence="9" type="primary">trpF</name>
    <name evidence="11" type="ORF">EG244_02240</name>
</gene>
<accession>A0A3P3DUE6</accession>
<keyword evidence="6 9" id="KW-0822">Tryptophan biosynthesis</keyword>
<evidence type="ECO:0000256" key="6">
    <source>
        <dbReference type="ARBA" id="ARBA00022822"/>
    </source>
</evidence>
<dbReference type="NCBIfam" id="NF002295">
    <property type="entry name" value="PRK01222.1-1"/>
    <property type="match status" value="1"/>
</dbReference>
<dbReference type="InterPro" id="IPR011060">
    <property type="entry name" value="RibuloseP-bd_barrel"/>
</dbReference>
<comment type="similarity">
    <text evidence="9">Belongs to the TrpF family.</text>
</comment>
<dbReference type="InterPro" id="IPR044643">
    <property type="entry name" value="TrpF_fam"/>
</dbReference>
<evidence type="ECO:0000313" key="11">
    <source>
        <dbReference type="EMBL" id="RRH77863.1"/>
    </source>
</evidence>
<dbReference type="RefSeq" id="WP_124963390.1">
    <property type="nucleotide sequence ID" value="NZ_RRAZ01000003.1"/>
</dbReference>
<dbReference type="GO" id="GO:0000162">
    <property type="term" value="P:L-tryptophan biosynthetic process"/>
    <property type="evidence" value="ECO:0007669"/>
    <property type="project" value="UniProtKB-UniRule"/>
</dbReference>
<keyword evidence="12" id="KW-1185">Reference proteome</keyword>
<comment type="caution">
    <text evidence="11">The sequence shown here is derived from an EMBL/GenBank/DDBJ whole genome shotgun (WGS) entry which is preliminary data.</text>
</comment>
<evidence type="ECO:0000256" key="2">
    <source>
        <dbReference type="ARBA" id="ARBA00004664"/>
    </source>
</evidence>
<keyword evidence="7 9" id="KW-0057">Aromatic amino acid biosynthesis</keyword>
<comment type="pathway">
    <text evidence="2 9">Amino-acid biosynthesis; L-tryptophan biosynthesis; L-tryptophan from chorismate: step 3/5.</text>
</comment>
<evidence type="ECO:0000313" key="12">
    <source>
        <dbReference type="Proteomes" id="UP000282125"/>
    </source>
</evidence>
<dbReference type="Gene3D" id="3.20.20.70">
    <property type="entry name" value="Aldolase class I"/>
    <property type="match status" value="1"/>
</dbReference>
<evidence type="ECO:0000256" key="9">
    <source>
        <dbReference type="HAMAP-Rule" id="MF_00135"/>
    </source>
</evidence>
<dbReference type="AlphaFoldDB" id="A0A3P3DUE6"/>
<sequence length="233" mass="24139">MPVRFVAPGQLPGQGGAVRAKICGLRSPEDVAAVAKAGAAYAGFVFFPKSPRNLTIDEAALLALEAPVGLAKVALVVNAGDDLLDAITARVPLDMLQLHGAESPERVAEVRARYGLPVMKAIGVAEAEDLAALALYEAVADQILVDAKPPKTADLPGGNGLAFDWRLLQGRQWRRPWMLAGGLTPGNVLEAVRLTGARQVDVSSGVEASPGRKDPGLIAAFTAALALTGAPKL</sequence>
<protein>
    <recommendedName>
        <fullName evidence="4 9">N-(5'-phosphoribosyl)anthranilate isomerase</fullName>
        <shortName evidence="9">PRAI</shortName>
        <ecNumber evidence="3 9">5.3.1.24</ecNumber>
    </recommendedName>
</protein>
<dbReference type="InterPro" id="IPR013785">
    <property type="entry name" value="Aldolase_TIM"/>
</dbReference>
<dbReference type="UniPathway" id="UPA00035">
    <property type="reaction ID" value="UER00042"/>
</dbReference>
<evidence type="ECO:0000256" key="4">
    <source>
        <dbReference type="ARBA" id="ARBA00022272"/>
    </source>
</evidence>
<dbReference type="OrthoDB" id="9796196at2"/>
<dbReference type="EC" id="5.3.1.24" evidence="3 9"/>
<comment type="catalytic activity">
    <reaction evidence="1 9">
        <text>N-(5-phospho-beta-D-ribosyl)anthranilate = 1-(2-carboxyphenylamino)-1-deoxy-D-ribulose 5-phosphate</text>
        <dbReference type="Rhea" id="RHEA:21540"/>
        <dbReference type="ChEBI" id="CHEBI:18277"/>
        <dbReference type="ChEBI" id="CHEBI:58613"/>
        <dbReference type="EC" id="5.3.1.24"/>
    </reaction>
</comment>
<feature type="domain" description="N-(5'phosphoribosyl) anthranilate isomerase (PRAI)" evidence="10">
    <location>
        <begin position="20"/>
        <end position="222"/>
    </location>
</feature>
<proteinExistence type="inferred from homology"/>
<name>A0A3P3DUE6_9RHOB</name>
<dbReference type="InterPro" id="IPR001240">
    <property type="entry name" value="PRAI_dom"/>
</dbReference>
<dbReference type="PANTHER" id="PTHR42894:SF1">
    <property type="entry name" value="N-(5'-PHOSPHORIBOSYL)ANTHRANILATE ISOMERASE"/>
    <property type="match status" value="1"/>
</dbReference>
<dbReference type="GO" id="GO:0004640">
    <property type="term" value="F:phosphoribosylanthranilate isomerase activity"/>
    <property type="evidence" value="ECO:0007669"/>
    <property type="project" value="UniProtKB-UniRule"/>
</dbReference>
<dbReference type="PANTHER" id="PTHR42894">
    <property type="entry name" value="N-(5'-PHOSPHORIBOSYL)ANTHRANILATE ISOMERASE"/>
    <property type="match status" value="1"/>
</dbReference>
<evidence type="ECO:0000256" key="8">
    <source>
        <dbReference type="ARBA" id="ARBA00023235"/>
    </source>
</evidence>
<evidence type="ECO:0000256" key="5">
    <source>
        <dbReference type="ARBA" id="ARBA00022605"/>
    </source>
</evidence>
<evidence type="ECO:0000256" key="3">
    <source>
        <dbReference type="ARBA" id="ARBA00012572"/>
    </source>
</evidence>
<evidence type="ECO:0000256" key="1">
    <source>
        <dbReference type="ARBA" id="ARBA00001164"/>
    </source>
</evidence>
<keyword evidence="5 9" id="KW-0028">Amino-acid biosynthesis</keyword>
<dbReference type="HAMAP" id="MF_00135">
    <property type="entry name" value="PRAI"/>
    <property type="match status" value="1"/>
</dbReference>
<evidence type="ECO:0000259" key="10">
    <source>
        <dbReference type="Pfam" id="PF00697"/>
    </source>
</evidence>
<evidence type="ECO:0000256" key="7">
    <source>
        <dbReference type="ARBA" id="ARBA00023141"/>
    </source>
</evidence>
<dbReference type="CDD" id="cd00405">
    <property type="entry name" value="PRAI"/>
    <property type="match status" value="1"/>
</dbReference>